<evidence type="ECO:0000256" key="3">
    <source>
        <dbReference type="ARBA" id="ARBA00023082"/>
    </source>
</evidence>
<dbReference type="SUPFAM" id="SSF88659">
    <property type="entry name" value="Sigma3 and sigma4 domains of RNA polymerase sigma factors"/>
    <property type="match status" value="1"/>
</dbReference>
<evidence type="ECO:0000256" key="2">
    <source>
        <dbReference type="ARBA" id="ARBA00023015"/>
    </source>
</evidence>
<dbReference type="CDD" id="cd06171">
    <property type="entry name" value="Sigma70_r4"/>
    <property type="match status" value="1"/>
</dbReference>
<feature type="domain" description="RNA polymerase sigma-70 region 2" evidence="6">
    <location>
        <begin position="27"/>
        <end position="94"/>
    </location>
</feature>
<accession>A0A2M9W6Q5</accession>
<name>A0A2M9W6Q5_9GAMM</name>
<dbReference type="Pfam" id="PF04542">
    <property type="entry name" value="Sigma70_r2"/>
    <property type="match status" value="1"/>
</dbReference>
<comment type="caution">
    <text evidence="8">The sequence shown here is derived from an EMBL/GenBank/DDBJ whole genome shotgun (WGS) entry which is preliminary data.</text>
</comment>
<evidence type="ECO:0000259" key="6">
    <source>
        <dbReference type="Pfam" id="PF04542"/>
    </source>
</evidence>
<proteinExistence type="inferred from homology"/>
<dbReference type="Gene3D" id="1.10.1740.10">
    <property type="match status" value="1"/>
</dbReference>
<dbReference type="GO" id="GO:0016987">
    <property type="term" value="F:sigma factor activity"/>
    <property type="evidence" value="ECO:0007669"/>
    <property type="project" value="UniProtKB-KW"/>
</dbReference>
<dbReference type="InterPro" id="IPR013325">
    <property type="entry name" value="RNA_pol_sigma_r2"/>
</dbReference>
<feature type="region of interest" description="Disordered" evidence="5">
    <location>
        <begin position="100"/>
        <end position="120"/>
    </location>
</feature>
<evidence type="ECO:0000256" key="4">
    <source>
        <dbReference type="ARBA" id="ARBA00023163"/>
    </source>
</evidence>
<comment type="similarity">
    <text evidence="1">Belongs to the sigma-70 factor family. ECF subfamily.</text>
</comment>
<keyword evidence="2" id="KW-0805">Transcription regulation</keyword>
<dbReference type="Gene3D" id="1.10.10.10">
    <property type="entry name" value="Winged helix-like DNA-binding domain superfamily/Winged helix DNA-binding domain"/>
    <property type="match status" value="1"/>
</dbReference>
<evidence type="ECO:0000256" key="1">
    <source>
        <dbReference type="ARBA" id="ARBA00010641"/>
    </source>
</evidence>
<evidence type="ECO:0000313" key="8">
    <source>
        <dbReference type="EMBL" id="PJZ03217.1"/>
    </source>
</evidence>
<dbReference type="OrthoDB" id="9784272at2"/>
<dbReference type="GO" id="GO:0006352">
    <property type="term" value="P:DNA-templated transcription initiation"/>
    <property type="evidence" value="ECO:0007669"/>
    <property type="project" value="InterPro"/>
</dbReference>
<dbReference type="EMBL" id="PIQI01000029">
    <property type="protein sequence ID" value="PJZ03217.1"/>
    <property type="molecule type" value="Genomic_DNA"/>
</dbReference>
<keyword evidence="4" id="KW-0804">Transcription</keyword>
<keyword evidence="9" id="KW-1185">Reference proteome</keyword>
<dbReference type="GO" id="GO:0003677">
    <property type="term" value="F:DNA binding"/>
    <property type="evidence" value="ECO:0007669"/>
    <property type="project" value="InterPro"/>
</dbReference>
<dbReference type="RefSeq" id="WP_100704175.1">
    <property type="nucleotide sequence ID" value="NZ_MLFP01000013.1"/>
</dbReference>
<dbReference type="InterPro" id="IPR007627">
    <property type="entry name" value="RNA_pol_sigma70_r2"/>
</dbReference>
<feature type="domain" description="RNA polymerase sigma factor 70 region 4 type 2" evidence="7">
    <location>
        <begin position="127"/>
        <end position="178"/>
    </location>
</feature>
<feature type="compositionally biased region" description="Acidic residues" evidence="5">
    <location>
        <begin position="103"/>
        <end position="115"/>
    </location>
</feature>
<evidence type="ECO:0000259" key="7">
    <source>
        <dbReference type="Pfam" id="PF08281"/>
    </source>
</evidence>
<dbReference type="InterPro" id="IPR013324">
    <property type="entry name" value="RNA_pol_sigma_r3/r4-like"/>
</dbReference>
<dbReference type="NCBIfam" id="TIGR02937">
    <property type="entry name" value="sigma70-ECF"/>
    <property type="match status" value="1"/>
</dbReference>
<dbReference type="SUPFAM" id="SSF88946">
    <property type="entry name" value="Sigma2 domain of RNA polymerase sigma factors"/>
    <property type="match status" value="1"/>
</dbReference>
<keyword evidence="3" id="KW-0731">Sigma factor</keyword>
<dbReference type="InterPro" id="IPR036388">
    <property type="entry name" value="WH-like_DNA-bd_sf"/>
</dbReference>
<organism evidence="8 9">
    <name type="scientific">Pantoea rodasii</name>
    <dbReference type="NCBI Taxonomy" id="1076549"/>
    <lineage>
        <taxon>Bacteria</taxon>
        <taxon>Pseudomonadati</taxon>
        <taxon>Pseudomonadota</taxon>
        <taxon>Gammaproteobacteria</taxon>
        <taxon>Enterobacterales</taxon>
        <taxon>Erwiniaceae</taxon>
        <taxon>Pantoea</taxon>
    </lineage>
</organism>
<gene>
    <name evidence="8" type="ORF">PRCB_23865</name>
</gene>
<dbReference type="AlphaFoldDB" id="A0A2M9W6Q5"/>
<dbReference type="InterPro" id="IPR014284">
    <property type="entry name" value="RNA_pol_sigma-70_dom"/>
</dbReference>
<sequence>MDNVLAQQQVKLLRAIAQGDRPAFEQLYRLTSPHLFALALRTLRQPAWAEEVLHDCFLTIWNRADSYDAALSAPMTWMTHIVRNRCIDWLRSGQAREALASEEYSDSTQETDADSTEQPFDDSQAARLQHCLQHLSSEQRQSVTLAYYQGMSHSDIAAWLQQPVGSVKSWIRRAMEHLRECVGL</sequence>
<dbReference type="Pfam" id="PF08281">
    <property type="entry name" value="Sigma70_r4_2"/>
    <property type="match status" value="1"/>
</dbReference>
<dbReference type="InterPro" id="IPR039425">
    <property type="entry name" value="RNA_pol_sigma-70-like"/>
</dbReference>
<evidence type="ECO:0000313" key="9">
    <source>
        <dbReference type="Proteomes" id="UP000232062"/>
    </source>
</evidence>
<dbReference type="InterPro" id="IPR013249">
    <property type="entry name" value="RNA_pol_sigma70_r4_t2"/>
</dbReference>
<reference evidence="8 9" key="1">
    <citation type="submission" date="2017-11" db="EMBL/GenBank/DDBJ databases">
        <title>The genome sequence of Pantoea rodasii DSM 26611.</title>
        <authorList>
            <person name="Gao J."/>
            <person name="Mao X."/>
            <person name="Sun J."/>
        </authorList>
    </citation>
    <scope>NUCLEOTIDE SEQUENCE [LARGE SCALE GENOMIC DNA]</scope>
    <source>
        <strain evidence="8 9">DSM 26611</strain>
    </source>
</reference>
<evidence type="ECO:0000256" key="5">
    <source>
        <dbReference type="SAM" id="MobiDB-lite"/>
    </source>
</evidence>
<dbReference type="PANTHER" id="PTHR43133">
    <property type="entry name" value="RNA POLYMERASE ECF-TYPE SIGMA FACTO"/>
    <property type="match status" value="1"/>
</dbReference>
<dbReference type="STRING" id="1076549.HA45_16420"/>
<dbReference type="PANTHER" id="PTHR43133:SF62">
    <property type="entry name" value="RNA POLYMERASE SIGMA FACTOR SIGZ"/>
    <property type="match status" value="1"/>
</dbReference>
<dbReference type="Proteomes" id="UP000232062">
    <property type="component" value="Unassembled WGS sequence"/>
</dbReference>
<protein>
    <submittedName>
        <fullName evidence="8">RNA polymerase subunit sigma</fullName>
    </submittedName>
</protein>